<comment type="caution">
    <text evidence="2">The sequence shown here is derived from an EMBL/GenBank/DDBJ whole genome shotgun (WGS) entry which is preliminary data.</text>
</comment>
<dbReference type="EMBL" id="BKCJ011420201">
    <property type="protein sequence ID" value="GFD32063.1"/>
    <property type="molecule type" value="Genomic_DNA"/>
</dbReference>
<feature type="non-terminal residue" evidence="2">
    <location>
        <position position="1"/>
    </location>
</feature>
<sequence>VGYAANSKAYRVYNLSSKKVEETLNLRYLEDKPNVQGLGQAWYFDLDYLTDSLGYTRFKTNTHVGPKYNTVFAPMENHLDYAEELARLQRQEHEAHSAAAKYGFEFSNETAEMLHQVEIETYRNLVLAAGDPTGIVSTGG</sequence>
<name>A0A699VCZ2_TANCI</name>
<dbReference type="Pfam" id="PF25597">
    <property type="entry name" value="SH3_retrovirus"/>
    <property type="match status" value="1"/>
</dbReference>
<protein>
    <submittedName>
        <fullName evidence="2">Ribonuclease H-like domain-containing protein</fullName>
    </submittedName>
</protein>
<proteinExistence type="predicted"/>
<organism evidence="2">
    <name type="scientific">Tanacetum cinerariifolium</name>
    <name type="common">Dalmatian daisy</name>
    <name type="synonym">Chrysanthemum cinerariifolium</name>
    <dbReference type="NCBI Taxonomy" id="118510"/>
    <lineage>
        <taxon>Eukaryota</taxon>
        <taxon>Viridiplantae</taxon>
        <taxon>Streptophyta</taxon>
        <taxon>Embryophyta</taxon>
        <taxon>Tracheophyta</taxon>
        <taxon>Spermatophyta</taxon>
        <taxon>Magnoliopsida</taxon>
        <taxon>eudicotyledons</taxon>
        <taxon>Gunneridae</taxon>
        <taxon>Pentapetalae</taxon>
        <taxon>asterids</taxon>
        <taxon>campanulids</taxon>
        <taxon>Asterales</taxon>
        <taxon>Asteraceae</taxon>
        <taxon>Asteroideae</taxon>
        <taxon>Anthemideae</taxon>
        <taxon>Anthemidinae</taxon>
        <taxon>Tanacetum</taxon>
    </lineage>
</organism>
<feature type="domain" description="Retroviral polymerase SH3-like" evidence="1">
    <location>
        <begin position="1"/>
        <end position="32"/>
    </location>
</feature>
<feature type="non-terminal residue" evidence="2">
    <location>
        <position position="140"/>
    </location>
</feature>
<reference evidence="2" key="1">
    <citation type="journal article" date="2019" name="Sci. Rep.">
        <title>Draft genome of Tanacetum cinerariifolium, the natural source of mosquito coil.</title>
        <authorList>
            <person name="Yamashiro T."/>
            <person name="Shiraishi A."/>
            <person name="Satake H."/>
            <person name="Nakayama K."/>
        </authorList>
    </citation>
    <scope>NUCLEOTIDE SEQUENCE</scope>
</reference>
<dbReference type="InterPro" id="IPR057670">
    <property type="entry name" value="SH3_retrovirus"/>
</dbReference>
<dbReference type="AlphaFoldDB" id="A0A699VCZ2"/>
<evidence type="ECO:0000313" key="2">
    <source>
        <dbReference type="EMBL" id="GFD32063.1"/>
    </source>
</evidence>
<accession>A0A699VCZ2</accession>
<evidence type="ECO:0000259" key="1">
    <source>
        <dbReference type="Pfam" id="PF25597"/>
    </source>
</evidence>
<gene>
    <name evidence="2" type="ORF">Tci_904032</name>
</gene>